<evidence type="ECO:0000256" key="4">
    <source>
        <dbReference type="ARBA" id="ARBA00022984"/>
    </source>
</evidence>
<dbReference type="Pfam" id="PF01177">
    <property type="entry name" value="Asp_Glu_race"/>
    <property type="match status" value="1"/>
</dbReference>
<dbReference type="NCBIfam" id="TIGR00067">
    <property type="entry name" value="glut_race"/>
    <property type="match status" value="1"/>
</dbReference>
<comment type="pathway">
    <text evidence="7">Cell wall biogenesis; peptidoglycan biosynthesis.</text>
</comment>
<feature type="binding site" evidence="7">
    <location>
        <begin position="186"/>
        <end position="187"/>
    </location>
    <ligand>
        <name>substrate</name>
    </ligand>
</feature>
<reference evidence="8" key="1">
    <citation type="submission" date="2020-10" db="EMBL/GenBank/DDBJ databases">
        <authorList>
            <person name="Gilroy R."/>
        </authorList>
    </citation>
    <scope>NUCLEOTIDE SEQUENCE</scope>
    <source>
        <strain evidence="8">CHK184-25365</strain>
    </source>
</reference>
<dbReference type="Proteomes" id="UP000886749">
    <property type="component" value="Unassembled WGS sequence"/>
</dbReference>
<dbReference type="InterPro" id="IPR015942">
    <property type="entry name" value="Asp/Glu/hydantoin_racemase"/>
</dbReference>
<protein>
    <recommendedName>
        <fullName evidence="2 7">Glutamate racemase</fullName>
        <ecNumber evidence="2 7">5.1.1.3</ecNumber>
    </recommendedName>
</protein>
<keyword evidence="3 7" id="KW-0133">Cell shape</keyword>
<keyword evidence="5 7" id="KW-0413">Isomerase</keyword>
<dbReference type="InterPro" id="IPR033134">
    <property type="entry name" value="Asp/Glu_racemase_AS_2"/>
</dbReference>
<keyword evidence="6 7" id="KW-0961">Cell wall biogenesis/degradation</keyword>
<accession>A0A9D1AKU4</accession>
<sequence>MDRRPIGIFDSGIGGLTAFKKVRQLMPNEDIIYFGDTSRVPYGGRSSETIKQYAAQDIRFLLSHQVKMIVIACGTVSANLPPILQQLSVPYTGVLQPAVEAACRATKTKRIGILATAATIRSCAYEKAIFRILPDAMLVPKACPMFVPLVENGYIQKDCTVTRIIAQEYLAPLKEAGVDTIILGCTHYPVIKELIGDLVGEEVTLIDSGKEAARYTQNYLEQNGLRTDQTGPGASHFFVSDTVDSFAATARIFLGADIQRDASHIDINQY</sequence>
<dbReference type="GO" id="GO:0009252">
    <property type="term" value="P:peptidoglycan biosynthetic process"/>
    <property type="evidence" value="ECO:0007669"/>
    <property type="project" value="UniProtKB-UniRule"/>
</dbReference>
<dbReference type="GO" id="GO:0071555">
    <property type="term" value="P:cell wall organization"/>
    <property type="evidence" value="ECO:0007669"/>
    <property type="project" value="UniProtKB-KW"/>
</dbReference>
<dbReference type="InterPro" id="IPR004391">
    <property type="entry name" value="Glu_race"/>
</dbReference>
<proteinExistence type="inferred from homology"/>
<evidence type="ECO:0000256" key="7">
    <source>
        <dbReference type="HAMAP-Rule" id="MF_00258"/>
    </source>
</evidence>
<evidence type="ECO:0000256" key="6">
    <source>
        <dbReference type="ARBA" id="ARBA00023316"/>
    </source>
</evidence>
<evidence type="ECO:0000256" key="1">
    <source>
        <dbReference type="ARBA" id="ARBA00001602"/>
    </source>
</evidence>
<keyword evidence="4 7" id="KW-0573">Peptidoglycan synthesis</keyword>
<comment type="catalytic activity">
    <reaction evidence="1 7">
        <text>L-glutamate = D-glutamate</text>
        <dbReference type="Rhea" id="RHEA:12813"/>
        <dbReference type="ChEBI" id="CHEBI:29985"/>
        <dbReference type="ChEBI" id="CHEBI:29986"/>
        <dbReference type="EC" id="5.1.1.3"/>
    </reaction>
</comment>
<dbReference type="PROSITE" id="PS00924">
    <property type="entry name" value="ASP_GLU_RACEMASE_2"/>
    <property type="match status" value="1"/>
</dbReference>
<evidence type="ECO:0000256" key="2">
    <source>
        <dbReference type="ARBA" id="ARBA00013090"/>
    </source>
</evidence>
<dbReference type="SUPFAM" id="SSF53681">
    <property type="entry name" value="Aspartate/glutamate racemase"/>
    <property type="match status" value="2"/>
</dbReference>
<reference evidence="8" key="2">
    <citation type="journal article" date="2021" name="PeerJ">
        <title>Extensive microbial diversity within the chicken gut microbiome revealed by metagenomics and culture.</title>
        <authorList>
            <person name="Gilroy R."/>
            <person name="Ravi A."/>
            <person name="Getino M."/>
            <person name="Pursley I."/>
            <person name="Horton D.L."/>
            <person name="Alikhan N.F."/>
            <person name="Baker D."/>
            <person name="Gharbi K."/>
            <person name="Hall N."/>
            <person name="Watson M."/>
            <person name="Adriaenssens E.M."/>
            <person name="Foster-Nyarko E."/>
            <person name="Jarju S."/>
            <person name="Secka A."/>
            <person name="Antonio M."/>
            <person name="Oren A."/>
            <person name="Chaudhuri R.R."/>
            <person name="La Ragione R."/>
            <person name="Hildebrand F."/>
            <person name="Pallen M.J."/>
        </authorList>
    </citation>
    <scope>NUCLEOTIDE SEQUENCE</scope>
    <source>
        <strain evidence="8">CHK184-25365</strain>
    </source>
</reference>
<dbReference type="FunFam" id="3.40.50.1860:FF:000001">
    <property type="entry name" value="Glutamate racemase"/>
    <property type="match status" value="1"/>
</dbReference>
<feature type="binding site" evidence="7">
    <location>
        <begin position="10"/>
        <end position="11"/>
    </location>
    <ligand>
        <name>substrate</name>
    </ligand>
</feature>
<dbReference type="EMBL" id="DVGY01000093">
    <property type="protein sequence ID" value="HIR41036.1"/>
    <property type="molecule type" value="Genomic_DNA"/>
</dbReference>
<dbReference type="AlphaFoldDB" id="A0A9D1AKU4"/>
<organism evidence="8 9">
    <name type="scientific">Candidatus Egerieicola pullicola</name>
    <dbReference type="NCBI Taxonomy" id="2840775"/>
    <lineage>
        <taxon>Bacteria</taxon>
        <taxon>Bacillati</taxon>
        <taxon>Bacillota</taxon>
        <taxon>Clostridia</taxon>
        <taxon>Eubacteriales</taxon>
        <taxon>Oscillospiraceae</taxon>
        <taxon>Oscillospiraceae incertae sedis</taxon>
        <taxon>Candidatus Egerieicola</taxon>
    </lineage>
</organism>
<dbReference type="PANTHER" id="PTHR21198:SF2">
    <property type="entry name" value="GLUTAMATE RACEMASE"/>
    <property type="match status" value="1"/>
</dbReference>
<comment type="caution">
    <text evidence="7">Lacks conserved residue(s) required for the propagation of feature annotation.</text>
</comment>
<feature type="active site" description="Proton donor/acceptor" evidence="7">
    <location>
        <position position="73"/>
    </location>
</feature>
<evidence type="ECO:0000256" key="3">
    <source>
        <dbReference type="ARBA" id="ARBA00022960"/>
    </source>
</evidence>
<gene>
    <name evidence="7" type="primary">murI</name>
    <name evidence="8" type="ORF">IAB36_04325</name>
</gene>
<comment type="similarity">
    <text evidence="7">Belongs to the aspartate/glutamate racemases family.</text>
</comment>
<evidence type="ECO:0000313" key="9">
    <source>
        <dbReference type="Proteomes" id="UP000886749"/>
    </source>
</evidence>
<dbReference type="InterPro" id="IPR001920">
    <property type="entry name" value="Asp/Glu_race"/>
</dbReference>
<comment type="caution">
    <text evidence="8">The sequence shown here is derived from an EMBL/GenBank/DDBJ whole genome shotgun (WGS) entry which is preliminary data.</text>
</comment>
<dbReference type="EC" id="5.1.1.3" evidence="2 7"/>
<feature type="binding site" evidence="7">
    <location>
        <begin position="42"/>
        <end position="43"/>
    </location>
    <ligand>
        <name>substrate</name>
    </ligand>
</feature>
<feature type="active site" description="Proton donor/acceptor" evidence="7">
    <location>
        <position position="185"/>
    </location>
</feature>
<evidence type="ECO:0000256" key="5">
    <source>
        <dbReference type="ARBA" id="ARBA00023235"/>
    </source>
</evidence>
<dbReference type="GO" id="GO:0008881">
    <property type="term" value="F:glutamate racemase activity"/>
    <property type="evidence" value="ECO:0007669"/>
    <property type="project" value="UniProtKB-UniRule"/>
</dbReference>
<dbReference type="HAMAP" id="MF_00258">
    <property type="entry name" value="Glu_racemase"/>
    <property type="match status" value="1"/>
</dbReference>
<dbReference type="PANTHER" id="PTHR21198">
    <property type="entry name" value="GLUTAMATE RACEMASE"/>
    <property type="match status" value="1"/>
</dbReference>
<comment type="function">
    <text evidence="7">Provides the (R)-glutamate required for cell wall biosynthesis.</text>
</comment>
<name>A0A9D1AKU4_9FIRM</name>
<evidence type="ECO:0000313" key="8">
    <source>
        <dbReference type="EMBL" id="HIR41036.1"/>
    </source>
</evidence>
<dbReference type="Gene3D" id="3.40.50.1860">
    <property type="match status" value="2"/>
</dbReference>
<dbReference type="GO" id="GO:0008360">
    <property type="term" value="P:regulation of cell shape"/>
    <property type="evidence" value="ECO:0007669"/>
    <property type="project" value="UniProtKB-KW"/>
</dbReference>